<accession>A0A0F6MPW9</accession>
<dbReference type="RefSeq" id="WP_002691771.1">
    <property type="nucleotide sequence ID" value="NZ_CM001797.1"/>
</dbReference>
<name>A0A0F6MPW9_TREDN</name>
<organism evidence="1">
    <name type="scientific">Treponema denticola OTK</name>
    <dbReference type="NCBI Taxonomy" id="999434"/>
    <lineage>
        <taxon>Bacteria</taxon>
        <taxon>Pseudomonadati</taxon>
        <taxon>Spirochaetota</taxon>
        <taxon>Spirochaetia</taxon>
        <taxon>Spirochaetales</taxon>
        <taxon>Treponemataceae</taxon>
        <taxon>Treponema</taxon>
    </lineage>
</organism>
<dbReference type="Proteomes" id="UP000011701">
    <property type="component" value="Chromosome"/>
</dbReference>
<protein>
    <recommendedName>
        <fullName evidence="2">Antitoxin</fullName>
    </recommendedName>
</protein>
<reference evidence="1" key="1">
    <citation type="submission" date="2012-01" db="EMBL/GenBank/DDBJ databases">
        <title>The Genome Sequence of Treponema denticola OTK.</title>
        <authorList>
            <consortium name="The Broad Institute Genome Sequencing Platform"/>
            <person name="Earl A."/>
            <person name="Ward D."/>
            <person name="Feldgarden M."/>
            <person name="Gevers D."/>
            <person name="Blanton J.M."/>
            <person name="Fenno C.J."/>
            <person name="Baranova O.V."/>
            <person name="Mathney J."/>
            <person name="Dewhirst F.E."/>
            <person name="Izard J."/>
            <person name="Young S.K."/>
            <person name="Zeng Q."/>
            <person name="Gargeya S."/>
            <person name="Fitzgerald M."/>
            <person name="Haas B."/>
            <person name="Abouelleil A."/>
            <person name="Alvarado L."/>
            <person name="Arachchi H.M."/>
            <person name="Berlin A."/>
            <person name="Chapman S.B."/>
            <person name="Gearin G."/>
            <person name="Goldberg J."/>
            <person name="Griggs A."/>
            <person name="Gujja S."/>
            <person name="Hansen M."/>
            <person name="Heiman D."/>
            <person name="Howarth C."/>
            <person name="Larimer J."/>
            <person name="Lui A."/>
            <person name="MacDonald P.J.P."/>
            <person name="McCowen C."/>
            <person name="Montmayeur A."/>
            <person name="Murphy C."/>
            <person name="Neiman D."/>
            <person name="Pearson M."/>
            <person name="Priest M."/>
            <person name="Roberts A."/>
            <person name="Saif S."/>
            <person name="Shea T."/>
            <person name="Sisk P."/>
            <person name="Stolte C."/>
            <person name="Sykes S."/>
            <person name="Wortman J."/>
            <person name="Nusbaum C."/>
            <person name="Birren B."/>
        </authorList>
    </citation>
    <scope>NUCLEOTIDE SEQUENCE [LARGE SCALE GENOMIC DNA]</scope>
    <source>
        <strain evidence="1">OTK</strain>
    </source>
</reference>
<evidence type="ECO:0000313" key="1">
    <source>
        <dbReference type="EMBL" id="EMB22225.1"/>
    </source>
</evidence>
<dbReference type="EMBL" id="AGDY01000005">
    <property type="protein sequence ID" value="EMB22225.1"/>
    <property type="molecule type" value="Genomic_DNA"/>
</dbReference>
<dbReference type="AlphaFoldDB" id="A0A0F6MPW9"/>
<proteinExistence type="predicted"/>
<comment type="caution">
    <text evidence="1">The sequence shown here is derived from an EMBL/GenBank/DDBJ whole genome shotgun (WGS) entry which is preliminary data.</text>
</comment>
<evidence type="ECO:0008006" key="2">
    <source>
        <dbReference type="Google" id="ProtNLM"/>
    </source>
</evidence>
<gene>
    <name evidence="1" type="ORF">HMPREF9723_01143</name>
</gene>
<dbReference type="PATRIC" id="fig|999434.4.peg.1186"/>
<dbReference type="HOGENOM" id="CLU_175653_2_0_12"/>
<sequence>MREEYDFSNATKNPYIGKLSKQQITIKLDDTVIEYFKNMSEETGMPYQNIINYYLLDCVKNKKHLQVSFGK</sequence>